<keyword evidence="2" id="KW-0472">Membrane</keyword>
<feature type="compositionally biased region" description="Polar residues" evidence="1">
    <location>
        <begin position="111"/>
        <end position="120"/>
    </location>
</feature>
<protein>
    <submittedName>
        <fullName evidence="3">Uncharacterized protein</fullName>
    </submittedName>
</protein>
<dbReference type="EnsemblProtists" id="Phyra80889">
    <property type="protein sequence ID" value="Phyra80889"/>
    <property type="gene ID" value="Phyra80889"/>
</dbReference>
<feature type="transmembrane region" description="Helical" evidence="2">
    <location>
        <begin position="212"/>
        <end position="234"/>
    </location>
</feature>
<keyword evidence="4" id="KW-1185">Reference proteome</keyword>
<evidence type="ECO:0000256" key="1">
    <source>
        <dbReference type="SAM" id="MobiDB-lite"/>
    </source>
</evidence>
<dbReference type="AlphaFoldDB" id="H3GUI2"/>
<evidence type="ECO:0000313" key="4">
    <source>
        <dbReference type="Proteomes" id="UP000005238"/>
    </source>
</evidence>
<dbReference type="Gene3D" id="2.60.40.10">
    <property type="entry name" value="Immunoglobulins"/>
    <property type="match status" value="1"/>
</dbReference>
<keyword evidence="2" id="KW-0812">Transmembrane</keyword>
<dbReference type="VEuPathDB" id="FungiDB:KRP23_14430"/>
<feature type="compositionally biased region" description="Low complexity" evidence="1">
    <location>
        <begin position="29"/>
        <end position="42"/>
    </location>
</feature>
<feature type="region of interest" description="Disordered" evidence="1">
    <location>
        <begin position="19"/>
        <end position="137"/>
    </location>
</feature>
<dbReference type="EMBL" id="DS566051">
    <property type="status" value="NOT_ANNOTATED_CDS"/>
    <property type="molecule type" value="Genomic_DNA"/>
</dbReference>
<organism evidence="3 4">
    <name type="scientific">Phytophthora ramorum</name>
    <name type="common">Sudden oak death agent</name>
    <dbReference type="NCBI Taxonomy" id="164328"/>
    <lineage>
        <taxon>Eukaryota</taxon>
        <taxon>Sar</taxon>
        <taxon>Stramenopiles</taxon>
        <taxon>Oomycota</taxon>
        <taxon>Peronosporomycetes</taxon>
        <taxon>Peronosporales</taxon>
        <taxon>Peronosporaceae</taxon>
        <taxon>Phytophthora</taxon>
    </lineage>
</organism>
<dbReference type="InterPro" id="IPR013783">
    <property type="entry name" value="Ig-like_fold"/>
</dbReference>
<accession>H3GUI2</accession>
<reference evidence="3" key="2">
    <citation type="submission" date="2015-06" db="UniProtKB">
        <authorList>
            <consortium name="EnsemblProtists"/>
        </authorList>
    </citation>
    <scope>IDENTIFICATION</scope>
    <source>
        <strain evidence="3">Pr102</strain>
    </source>
</reference>
<dbReference type="eggNOG" id="ENOG502SPFT">
    <property type="taxonomic scope" value="Eukaryota"/>
</dbReference>
<name>H3GUI2_PHYRM</name>
<dbReference type="InParanoid" id="H3GUI2"/>
<dbReference type="Proteomes" id="UP000005238">
    <property type="component" value="Unassembled WGS sequence"/>
</dbReference>
<proteinExistence type="predicted"/>
<sequence>MADDPNTVLAFLLGSAPSLDAASESDSSPPTADTGGAPTDDTPQLEPVSDSDAGSKTDATTSATSDWDVVTSCDPEDETVVEPQNEDAPTAAGPKETNEEKQEICNEVPNLPSNRDSSASETEHEDDCASPTSANSELELKQEVKALLTEKKQKRVDAKSSRAVVKAPKARQRSAETRVATVVASKLATSSELPAETEKDGRLGSVPTLEELLFVGCVATVLVAYLVACVYSLFHPLAVPLPDYEELYSAYDISNVSVQIVSPVDNSLITPQGVSFEWKLVNFPVEALHVYGAEVFRYRVSVDDEVIASEVDFLSLNDAEEEEPDERTADVLNRTVHLAIPRRKFVRDDAEPFKLHLEVTIPIPGLIGELKTYEQDVYVRKPADPSPEDGVQLTLTAPADGATFEEGQSFVLEYTAVNVQEMQVFVNENVYFKKTHVTDGNLLVRGLGARPHTLEIKALNEQGEIIASSTVHVEIVERLDAKAA</sequence>
<dbReference type="VEuPathDB" id="FungiDB:KRP22_4273"/>
<keyword evidence="2" id="KW-1133">Transmembrane helix</keyword>
<evidence type="ECO:0000256" key="2">
    <source>
        <dbReference type="SAM" id="Phobius"/>
    </source>
</evidence>
<dbReference type="OMA" id="EHEDDCT"/>
<evidence type="ECO:0000313" key="3">
    <source>
        <dbReference type="EnsemblProtists" id="Phyra80889"/>
    </source>
</evidence>
<feature type="compositionally biased region" description="Low complexity" evidence="1">
    <location>
        <begin position="50"/>
        <end position="68"/>
    </location>
</feature>
<dbReference type="HOGENOM" id="CLU_620380_0_0_1"/>
<reference evidence="4" key="1">
    <citation type="journal article" date="2006" name="Science">
        <title>Phytophthora genome sequences uncover evolutionary origins and mechanisms of pathogenesis.</title>
        <authorList>
            <person name="Tyler B.M."/>
            <person name="Tripathy S."/>
            <person name="Zhang X."/>
            <person name="Dehal P."/>
            <person name="Jiang R.H."/>
            <person name="Aerts A."/>
            <person name="Arredondo F.D."/>
            <person name="Baxter L."/>
            <person name="Bensasson D."/>
            <person name="Beynon J.L."/>
            <person name="Chapman J."/>
            <person name="Damasceno C.M."/>
            <person name="Dorrance A.E."/>
            <person name="Dou D."/>
            <person name="Dickerman A.W."/>
            <person name="Dubchak I.L."/>
            <person name="Garbelotto M."/>
            <person name="Gijzen M."/>
            <person name="Gordon S.G."/>
            <person name="Govers F."/>
            <person name="Grunwald N.J."/>
            <person name="Huang W."/>
            <person name="Ivors K.L."/>
            <person name="Jones R.W."/>
            <person name="Kamoun S."/>
            <person name="Krampis K."/>
            <person name="Lamour K.H."/>
            <person name="Lee M.K."/>
            <person name="McDonald W.H."/>
            <person name="Medina M."/>
            <person name="Meijer H.J."/>
            <person name="Nordberg E.K."/>
            <person name="Maclean D.J."/>
            <person name="Ospina-Giraldo M.D."/>
            <person name="Morris P.F."/>
            <person name="Phuntumart V."/>
            <person name="Putnam N.H."/>
            <person name="Rash S."/>
            <person name="Rose J.K."/>
            <person name="Sakihama Y."/>
            <person name="Salamov A.A."/>
            <person name="Savidor A."/>
            <person name="Scheuring C.F."/>
            <person name="Smith B.M."/>
            <person name="Sobral B.W."/>
            <person name="Terry A."/>
            <person name="Torto-Alalibo T.A."/>
            <person name="Win J."/>
            <person name="Xu Z."/>
            <person name="Zhang H."/>
            <person name="Grigoriev I.V."/>
            <person name="Rokhsar D.S."/>
            <person name="Boore J.L."/>
        </authorList>
    </citation>
    <scope>NUCLEOTIDE SEQUENCE [LARGE SCALE GENOMIC DNA]</scope>
    <source>
        <strain evidence="4">Pr102</strain>
    </source>
</reference>